<reference evidence="1 2" key="1">
    <citation type="submission" date="2021-03" db="EMBL/GenBank/DDBJ databases">
        <title>Lysobacter sp. nov. isolated from soil of gangwondo yeongwol, south Korea.</title>
        <authorList>
            <person name="Kim K.R."/>
            <person name="Kim K.H."/>
            <person name="Jeon C.O."/>
        </authorList>
    </citation>
    <scope>NUCLEOTIDE SEQUENCE [LARGE SCALE GENOMIC DNA]</scope>
    <source>
        <strain evidence="1 2">R19</strain>
    </source>
</reference>
<dbReference type="RefSeq" id="WP_200614365.1">
    <property type="nucleotide sequence ID" value="NZ_CP071518.1"/>
</dbReference>
<name>A0A974XZI5_9GAMM</name>
<dbReference type="KEGG" id="lsf:I8J32_001540"/>
<evidence type="ECO:0000313" key="2">
    <source>
        <dbReference type="Proteomes" id="UP000639274"/>
    </source>
</evidence>
<evidence type="ECO:0000313" key="1">
    <source>
        <dbReference type="EMBL" id="QSX78651.1"/>
    </source>
</evidence>
<dbReference type="InterPro" id="IPR022269">
    <property type="entry name" value="SO_2930-like_C"/>
</dbReference>
<sequence length="405" mass="43502">MKWSVLSGVAVRAATLITLSALVLPIVGCGKASAPSPAPVSFHAQGQPARLSDWHVLVADGGHLRLNAGVEPYALNTALFSDYAHKLRTIWMPPGTKAKYDATEAFDFPVGTIISKTFYYPRAAGDSDAVLRAPTQPGESRDGLDLTRMRLIETRLLVRRQDGWVALPYVWNAEQTDAVLARAGDSVPLEMRVADGRPAHRFDYQVPDANQCAGCHATDNSTRAIQPIGPRARHLNRDDPWHPGDNQLTRMAALGRLDGLPASGIARNARLDDAAAPLADRARAYLDVNCGHCHSPRGPADTSGLWLDAGTQDPIRLGRCKPPIAAGQGTGDHTFDIVPGKPEDSILVYRMDSLDPGAMMPEVGRATVDEEGVALVRDWIRDWVGQCSGAGDAGASRPVNTALRP</sequence>
<dbReference type="AlphaFoldDB" id="A0A974XZI5"/>
<keyword evidence="2" id="KW-1185">Reference proteome</keyword>
<dbReference type="NCBIfam" id="TIGR03806">
    <property type="entry name" value="chp_HNE_0200"/>
    <property type="match status" value="1"/>
</dbReference>
<dbReference type="EMBL" id="CP071518">
    <property type="protein sequence ID" value="QSX78651.1"/>
    <property type="molecule type" value="Genomic_DNA"/>
</dbReference>
<protein>
    <submittedName>
        <fullName evidence="1">Uncharacterized protein</fullName>
    </submittedName>
</protein>
<gene>
    <name evidence="1" type="ORF">I8J32_001540</name>
</gene>
<organism evidence="1 2">
    <name type="scientific">Agrilutibacter solisilvae</name>
    <dbReference type="NCBI Taxonomy" id="2763317"/>
    <lineage>
        <taxon>Bacteria</taxon>
        <taxon>Pseudomonadati</taxon>
        <taxon>Pseudomonadota</taxon>
        <taxon>Gammaproteobacteria</taxon>
        <taxon>Lysobacterales</taxon>
        <taxon>Lysobacteraceae</taxon>
        <taxon>Agrilutibacter</taxon>
    </lineage>
</organism>
<proteinExistence type="predicted"/>
<dbReference type="Proteomes" id="UP000639274">
    <property type="component" value="Chromosome"/>
</dbReference>
<accession>A0A974XZI5</accession>